<keyword evidence="2" id="KW-0963">Cytoplasm</keyword>
<dbReference type="KEGG" id="aup:AsAng_0040970"/>
<organism evidence="4 5">
    <name type="scientific">Aureispira anguillae</name>
    <dbReference type="NCBI Taxonomy" id="2864201"/>
    <lineage>
        <taxon>Bacteria</taxon>
        <taxon>Pseudomonadati</taxon>
        <taxon>Bacteroidota</taxon>
        <taxon>Saprospiria</taxon>
        <taxon>Saprospirales</taxon>
        <taxon>Saprospiraceae</taxon>
        <taxon>Aureispira</taxon>
    </lineage>
</organism>
<keyword evidence="1 2" id="KW-0690">Ribosome biogenesis</keyword>
<comment type="function">
    <text evidence="2">One of several proteins that assist in the late maturation steps of the functional core of the 30S ribosomal subunit. Associates with free 30S ribosomal subunits (but not with 30S subunits that are part of 70S ribosomes or polysomes). Required for efficient processing of 16S rRNA. May interact with the 5'-terminal helix region of 16S rRNA.</text>
</comment>
<dbReference type="SUPFAM" id="SSF89919">
    <property type="entry name" value="Ribosome-binding factor A, RbfA"/>
    <property type="match status" value="1"/>
</dbReference>
<dbReference type="InterPro" id="IPR015946">
    <property type="entry name" value="KH_dom-like_a/b"/>
</dbReference>
<dbReference type="GO" id="GO:0043024">
    <property type="term" value="F:ribosomal small subunit binding"/>
    <property type="evidence" value="ECO:0007669"/>
    <property type="project" value="TreeGrafter"/>
</dbReference>
<dbReference type="InterPro" id="IPR000238">
    <property type="entry name" value="RbfA"/>
</dbReference>
<comment type="similarity">
    <text evidence="2">Belongs to the RbfA family.</text>
</comment>
<dbReference type="GO" id="GO:0030490">
    <property type="term" value="P:maturation of SSU-rRNA"/>
    <property type="evidence" value="ECO:0007669"/>
    <property type="project" value="UniProtKB-UniRule"/>
</dbReference>
<protein>
    <recommendedName>
        <fullName evidence="2">Ribosome-binding factor A</fullName>
    </recommendedName>
</protein>
<dbReference type="Pfam" id="PF02033">
    <property type="entry name" value="RBFA"/>
    <property type="match status" value="1"/>
</dbReference>
<comment type="subcellular location">
    <subcellularLocation>
        <location evidence="2">Cytoplasm</location>
    </subcellularLocation>
</comment>
<accession>A0A916DVB1</accession>
<keyword evidence="5" id="KW-1185">Reference proteome</keyword>
<evidence type="ECO:0000313" key="4">
    <source>
        <dbReference type="EMBL" id="BDS13360.1"/>
    </source>
</evidence>
<proteinExistence type="inferred from homology"/>
<dbReference type="PANTHER" id="PTHR33515:SF1">
    <property type="entry name" value="RIBOSOME-BINDING FACTOR A, CHLOROPLASTIC-RELATED"/>
    <property type="match status" value="1"/>
</dbReference>
<dbReference type="PANTHER" id="PTHR33515">
    <property type="entry name" value="RIBOSOME-BINDING FACTOR A, CHLOROPLASTIC-RELATED"/>
    <property type="match status" value="1"/>
</dbReference>
<evidence type="ECO:0000256" key="1">
    <source>
        <dbReference type="ARBA" id="ARBA00022517"/>
    </source>
</evidence>
<dbReference type="NCBIfam" id="TIGR00082">
    <property type="entry name" value="rbfA"/>
    <property type="match status" value="1"/>
</dbReference>
<dbReference type="Gene3D" id="3.30.300.20">
    <property type="match status" value="1"/>
</dbReference>
<sequence length="145" mass="17041">MEQTKKQRQVGTLIQHEFSTILQSEGAFLYGVDPLVTVTNVKMSSDLGIAYIYVSVYNVPYKQEVVKELWENLSYLRGQLGKRIRKQVRRIPMLKFFIDDTLDEVEHIDNLFSKIHSEKNTQNRSMKEAMEARKKLEELNNDEEE</sequence>
<dbReference type="Proteomes" id="UP001060919">
    <property type="component" value="Chromosome"/>
</dbReference>
<dbReference type="RefSeq" id="WP_264788640.1">
    <property type="nucleotide sequence ID" value="NZ_AP026867.1"/>
</dbReference>
<dbReference type="HAMAP" id="MF_00003">
    <property type="entry name" value="RbfA"/>
    <property type="match status" value="1"/>
</dbReference>
<dbReference type="GO" id="GO:0005829">
    <property type="term" value="C:cytosol"/>
    <property type="evidence" value="ECO:0007669"/>
    <property type="project" value="TreeGrafter"/>
</dbReference>
<feature type="region of interest" description="Disordered" evidence="3">
    <location>
        <begin position="122"/>
        <end position="145"/>
    </location>
</feature>
<dbReference type="AlphaFoldDB" id="A0A916DVB1"/>
<name>A0A916DVB1_9BACT</name>
<gene>
    <name evidence="2" type="primary">rbfA</name>
    <name evidence="4" type="ORF">AsAng_0040970</name>
</gene>
<evidence type="ECO:0000256" key="3">
    <source>
        <dbReference type="SAM" id="MobiDB-lite"/>
    </source>
</evidence>
<dbReference type="InterPro" id="IPR023799">
    <property type="entry name" value="RbfA_dom_sf"/>
</dbReference>
<feature type="compositionally biased region" description="Basic and acidic residues" evidence="3">
    <location>
        <begin position="122"/>
        <end position="138"/>
    </location>
</feature>
<dbReference type="EMBL" id="AP026867">
    <property type="protein sequence ID" value="BDS13360.1"/>
    <property type="molecule type" value="Genomic_DNA"/>
</dbReference>
<reference evidence="4" key="1">
    <citation type="submission" date="2022-09" db="EMBL/GenBank/DDBJ databases">
        <title>Aureispira anguillicida sp. nov., isolated from Leptocephalus of Japanese eel Anguilla japonica.</title>
        <authorList>
            <person name="Yuasa K."/>
            <person name="Mekata T."/>
            <person name="Ikunari K."/>
        </authorList>
    </citation>
    <scope>NUCLEOTIDE SEQUENCE</scope>
    <source>
        <strain evidence="4">EL160426</strain>
    </source>
</reference>
<evidence type="ECO:0000313" key="5">
    <source>
        <dbReference type="Proteomes" id="UP001060919"/>
    </source>
</evidence>
<evidence type="ECO:0000256" key="2">
    <source>
        <dbReference type="HAMAP-Rule" id="MF_00003"/>
    </source>
</evidence>
<comment type="subunit">
    <text evidence="2">Monomer. Binds 30S ribosomal subunits, but not 50S ribosomal subunits or 70S ribosomes.</text>
</comment>